<keyword evidence="10" id="KW-0472">Membrane</keyword>
<comment type="similarity">
    <text evidence="2">Belongs to the cytochrome P450 family.</text>
</comment>
<evidence type="ECO:0000256" key="4">
    <source>
        <dbReference type="ARBA" id="ARBA00022692"/>
    </source>
</evidence>
<dbReference type="Pfam" id="PF00067">
    <property type="entry name" value="p450"/>
    <property type="match status" value="1"/>
</dbReference>
<dbReference type="GO" id="GO:0004497">
    <property type="term" value="F:monooxygenase activity"/>
    <property type="evidence" value="ECO:0007669"/>
    <property type="project" value="UniProtKB-KW"/>
</dbReference>
<keyword evidence="4" id="KW-0812">Transmembrane</keyword>
<evidence type="ECO:0000256" key="2">
    <source>
        <dbReference type="ARBA" id="ARBA00010617"/>
    </source>
</evidence>
<evidence type="ECO:0000256" key="10">
    <source>
        <dbReference type="ARBA" id="ARBA00023136"/>
    </source>
</evidence>
<evidence type="ECO:0000256" key="7">
    <source>
        <dbReference type="ARBA" id="ARBA00023002"/>
    </source>
</evidence>
<dbReference type="GO" id="GO:0016705">
    <property type="term" value="F:oxidoreductase activity, acting on paired donors, with incorporation or reduction of molecular oxygen"/>
    <property type="evidence" value="ECO:0007669"/>
    <property type="project" value="InterPro"/>
</dbReference>
<comment type="subcellular location">
    <subcellularLocation>
        <location evidence="1">Membrane</location>
    </subcellularLocation>
</comment>
<dbReference type="PANTHER" id="PTHR24282:SF211">
    <property type="entry name" value="CYTOCHROME P450-RELATED"/>
    <property type="match status" value="1"/>
</dbReference>
<dbReference type="InterPro" id="IPR036396">
    <property type="entry name" value="Cyt_P450_sf"/>
</dbReference>
<keyword evidence="7" id="KW-0560">Oxidoreductase</keyword>
<gene>
    <name evidence="11" type="ORF">MKW98_017498</name>
</gene>
<dbReference type="SUPFAM" id="SSF48264">
    <property type="entry name" value="Cytochrome P450"/>
    <property type="match status" value="1"/>
</dbReference>
<organism evidence="11 12">
    <name type="scientific">Papaver atlanticum</name>
    <dbReference type="NCBI Taxonomy" id="357466"/>
    <lineage>
        <taxon>Eukaryota</taxon>
        <taxon>Viridiplantae</taxon>
        <taxon>Streptophyta</taxon>
        <taxon>Embryophyta</taxon>
        <taxon>Tracheophyta</taxon>
        <taxon>Spermatophyta</taxon>
        <taxon>Magnoliopsida</taxon>
        <taxon>Ranunculales</taxon>
        <taxon>Papaveraceae</taxon>
        <taxon>Papaveroideae</taxon>
        <taxon>Papaver</taxon>
    </lineage>
</organism>
<evidence type="ECO:0000256" key="9">
    <source>
        <dbReference type="ARBA" id="ARBA00023033"/>
    </source>
</evidence>
<sequence>MIMRHSLSIVGGSWGYWFTFGKTIDKISSLYPPHGTARVRQVDYNQRVWWNPIQITKILSSQGIKGPPYKFLHGNTKEIYTKLYGTRSKPMTDLSHQIFPYIQPFQHSCIKDYGKNFLCWIGSKPQLFITEVELVKEILNNKDGAYPKWKTGFVAAEGNKWVRQRKLANHAFHADGLKGMVPAMIESVEIMVEKWKDYEGKEIEVFNEFRIMTSEVISRTAFGSSYAEGKNIFEMLVKLGSLISANFLKIRLPVIRKLMPNEEDAESDRLEREIRKSIIGLIKTREEKVKRGELEGGYGNDYLGVLVKAFHESDDNKKISVDDMVDECKTFYFAGHETTTSLLTWTCLLLAIHTEWQDKARKEVFELLGENKITADDNFLGKLKIVSLISYSGNGLYITNLANFIVFI</sequence>
<dbReference type="GO" id="GO:0020037">
    <property type="term" value="F:heme binding"/>
    <property type="evidence" value="ECO:0007669"/>
    <property type="project" value="InterPro"/>
</dbReference>
<evidence type="ECO:0008006" key="13">
    <source>
        <dbReference type="Google" id="ProtNLM"/>
    </source>
</evidence>
<dbReference type="Gene3D" id="1.10.630.10">
    <property type="entry name" value="Cytochrome P450"/>
    <property type="match status" value="1"/>
</dbReference>
<keyword evidence="5" id="KW-0479">Metal-binding</keyword>
<dbReference type="PANTHER" id="PTHR24282">
    <property type="entry name" value="CYTOCHROME P450 FAMILY MEMBER"/>
    <property type="match status" value="1"/>
</dbReference>
<evidence type="ECO:0000256" key="5">
    <source>
        <dbReference type="ARBA" id="ARBA00022723"/>
    </source>
</evidence>
<evidence type="ECO:0000256" key="3">
    <source>
        <dbReference type="ARBA" id="ARBA00022617"/>
    </source>
</evidence>
<name>A0AAD4TBL5_9MAGN</name>
<keyword evidence="8" id="KW-0408">Iron</keyword>
<evidence type="ECO:0000313" key="11">
    <source>
        <dbReference type="EMBL" id="KAI3953674.1"/>
    </source>
</evidence>
<keyword evidence="12" id="KW-1185">Reference proteome</keyword>
<comment type="caution">
    <text evidence="11">The sequence shown here is derived from an EMBL/GenBank/DDBJ whole genome shotgun (WGS) entry which is preliminary data.</text>
</comment>
<dbReference type="InterPro" id="IPR001128">
    <property type="entry name" value="Cyt_P450"/>
</dbReference>
<reference evidence="11" key="1">
    <citation type="submission" date="2022-04" db="EMBL/GenBank/DDBJ databases">
        <title>A functionally conserved STORR gene fusion in Papaver species that diverged 16.8 million years ago.</title>
        <authorList>
            <person name="Catania T."/>
        </authorList>
    </citation>
    <scope>NUCLEOTIDE SEQUENCE</scope>
    <source>
        <strain evidence="11">S-188037</strain>
    </source>
</reference>
<dbReference type="AlphaFoldDB" id="A0AAD4TBL5"/>
<keyword evidence="9" id="KW-0503">Monooxygenase</keyword>
<keyword evidence="6" id="KW-1133">Transmembrane helix</keyword>
<dbReference type="GO" id="GO:0005506">
    <property type="term" value="F:iron ion binding"/>
    <property type="evidence" value="ECO:0007669"/>
    <property type="project" value="InterPro"/>
</dbReference>
<dbReference type="GO" id="GO:0033075">
    <property type="term" value="P:isoquinoline alkaloid biosynthetic process"/>
    <property type="evidence" value="ECO:0007669"/>
    <property type="project" value="UniProtKB-ARBA"/>
</dbReference>
<accession>A0AAD4TBL5</accession>
<dbReference type="EMBL" id="JAJJMB010002020">
    <property type="protein sequence ID" value="KAI3953674.1"/>
    <property type="molecule type" value="Genomic_DNA"/>
</dbReference>
<dbReference type="GO" id="GO:0016020">
    <property type="term" value="C:membrane"/>
    <property type="evidence" value="ECO:0007669"/>
    <property type="project" value="UniProtKB-SubCell"/>
</dbReference>
<evidence type="ECO:0000256" key="1">
    <source>
        <dbReference type="ARBA" id="ARBA00004370"/>
    </source>
</evidence>
<dbReference type="Proteomes" id="UP001202328">
    <property type="component" value="Unassembled WGS sequence"/>
</dbReference>
<dbReference type="InterPro" id="IPR050665">
    <property type="entry name" value="Cytochrome_P450_Monooxygen"/>
</dbReference>
<protein>
    <recommendedName>
        <fullName evidence="13">Cytochrome P450</fullName>
    </recommendedName>
</protein>
<evidence type="ECO:0000256" key="6">
    <source>
        <dbReference type="ARBA" id="ARBA00022989"/>
    </source>
</evidence>
<feature type="non-terminal residue" evidence="11">
    <location>
        <position position="1"/>
    </location>
</feature>
<evidence type="ECO:0000256" key="8">
    <source>
        <dbReference type="ARBA" id="ARBA00023004"/>
    </source>
</evidence>
<keyword evidence="3" id="KW-0349">Heme</keyword>
<dbReference type="InterPro" id="IPR002401">
    <property type="entry name" value="Cyt_P450_E_grp-I"/>
</dbReference>
<proteinExistence type="inferred from homology"/>
<evidence type="ECO:0000313" key="12">
    <source>
        <dbReference type="Proteomes" id="UP001202328"/>
    </source>
</evidence>
<dbReference type="PRINTS" id="PR00463">
    <property type="entry name" value="EP450I"/>
</dbReference>